<sequence length="29" mass="3143">MKVTTTSCANQSEDSTRLITRGNIPASLF</sequence>
<organism evidence="1">
    <name type="scientific">Anguilla anguilla</name>
    <name type="common">European freshwater eel</name>
    <name type="synonym">Muraena anguilla</name>
    <dbReference type="NCBI Taxonomy" id="7936"/>
    <lineage>
        <taxon>Eukaryota</taxon>
        <taxon>Metazoa</taxon>
        <taxon>Chordata</taxon>
        <taxon>Craniata</taxon>
        <taxon>Vertebrata</taxon>
        <taxon>Euteleostomi</taxon>
        <taxon>Actinopterygii</taxon>
        <taxon>Neopterygii</taxon>
        <taxon>Teleostei</taxon>
        <taxon>Anguilliformes</taxon>
        <taxon>Anguillidae</taxon>
        <taxon>Anguilla</taxon>
    </lineage>
</organism>
<evidence type="ECO:0000313" key="1">
    <source>
        <dbReference type="EMBL" id="JAH72616.1"/>
    </source>
</evidence>
<reference evidence="1" key="1">
    <citation type="submission" date="2014-11" db="EMBL/GenBank/DDBJ databases">
        <authorList>
            <person name="Amaro Gonzalez C."/>
        </authorList>
    </citation>
    <scope>NUCLEOTIDE SEQUENCE</scope>
</reference>
<proteinExistence type="predicted"/>
<dbReference type="AlphaFoldDB" id="A0A0E9V3N8"/>
<protein>
    <submittedName>
        <fullName evidence="1">Uncharacterized protein</fullName>
    </submittedName>
</protein>
<accession>A0A0E9V3N8</accession>
<reference evidence="1" key="2">
    <citation type="journal article" date="2015" name="Fish Shellfish Immunol.">
        <title>Early steps in the European eel (Anguilla anguilla)-Vibrio vulnificus interaction in the gills: Role of the RtxA13 toxin.</title>
        <authorList>
            <person name="Callol A."/>
            <person name="Pajuelo D."/>
            <person name="Ebbesson L."/>
            <person name="Teles M."/>
            <person name="MacKenzie S."/>
            <person name="Amaro C."/>
        </authorList>
    </citation>
    <scope>NUCLEOTIDE SEQUENCE</scope>
</reference>
<name>A0A0E9V3N8_ANGAN</name>
<dbReference type="EMBL" id="GBXM01035961">
    <property type="protein sequence ID" value="JAH72616.1"/>
    <property type="molecule type" value="Transcribed_RNA"/>
</dbReference>